<dbReference type="SUPFAM" id="SSF64484">
    <property type="entry name" value="beta and beta-prime subunits of DNA dependent RNA-polymerase"/>
    <property type="match status" value="1"/>
</dbReference>
<dbReference type="EMBL" id="ML170352">
    <property type="protein sequence ID" value="TDL14338.1"/>
    <property type="molecule type" value="Genomic_DNA"/>
</dbReference>
<dbReference type="GO" id="GO:0003677">
    <property type="term" value="F:DNA binding"/>
    <property type="evidence" value="ECO:0007669"/>
    <property type="project" value="InterPro"/>
</dbReference>
<evidence type="ECO:0000259" key="2">
    <source>
        <dbReference type="Pfam" id="PF04990"/>
    </source>
</evidence>
<organism evidence="4 5">
    <name type="scientific">Rickenella mellea</name>
    <dbReference type="NCBI Taxonomy" id="50990"/>
    <lineage>
        <taxon>Eukaryota</taxon>
        <taxon>Fungi</taxon>
        <taxon>Dikarya</taxon>
        <taxon>Basidiomycota</taxon>
        <taxon>Agaricomycotina</taxon>
        <taxon>Agaricomycetes</taxon>
        <taxon>Hymenochaetales</taxon>
        <taxon>Rickenellaceae</taxon>
        <taxon>Rickenella</taxon>
    </lineage>
</organism>
<feature type="domain" description="RNA polymerase Rpb1" evidence="3">
    <location>
        <begin position="1"/>
        <end position="215"/>
    </location>
</feature>
<dbReference type="STRING" id="50990.A0A4Y7PH29"/>
<accession>A0A4Y7PH29</accession>
<dbReference type="InterPro" id="IPR007073">
    <property type="entry name" value="RNA_pol_Rpb1_7"/>
</dbReference>
<dbReference type="InterPro" id="IPR038593">
    <property type="entry name" value="RNA_pol_Rpb1_7_sf"/>
</dbReference>
<dbReference type="InterPro" id="IPR007081">
    <property type="entry name" value="RNA_pol_Rpb1_5"/>
</dbReference>
<feature type="non-terminal residue" evidence="4">
    <location>
        <position position="215"/>
    </location>
</feature>
<keyword evidence="5" id="KW-1185">Reference proteome</keyword>
<dbReference type="GO" id="GO:0003899">
    <property type="term" value="F:DNA-directed RNA polymerase activity"/>
    <property type="evidence" value="ECO:0007669"/>
    <property type="project" value="UniProtKB-EC"/>
</dbReference>
<name>A0A4Y7PH29_9AGAM</name>
<dbReference type="OrthoDB" id="3240828at2759"/>
<proteinExistence type="predicted"/>
<sequence>VSSKNVTLGVPRLTNSWRQSPCVLAKIVQTELAYTSLRAVTAAVETYYDPDPTTTIIEEDREFVDAFFAIPDHSKMLDRKMSMNYVASQIAGNFQADLFVVWSEDNAEKLVIRCMVLGGSDKYEDGVGSVEEDTFLRQLERTMLNSVALRVKGIDQVFLVNFDKAIIADSGSIAPQQVKEWVLETDGVNLKTVMCINGVDWRRMYSNSCVEIFNV</sequence>
<feature type="domain" description="RNA polymerase Rpb1" evidence="2">
    <location>
        <begin position="72"/>
        <end position="150"/>
    </location>
</feature>
<dbReference type="Pfam" id="PF04998">
    <property type="entry name" value="RNA_pol_Rpb1_5"/>
    <property type="match status" value="1"/>
</dbReference>
<dbReference type="Gene3D" id="3.30.1360.140">
    <property type="match status" value="1"/>
</dbReference>
<protein>
    <recommendedName>
        <fullName evidence="1">DNA-directed RNA polymerase</fullName>
        <ecNumber evidence="1">2.7.7.6</ecNumber>
    </recommendedName>
</protein>
<evidence type="ECO:0000256" key="1">
    <source>
        <dbReference type="ARBA" id="ARBA00012418"/>
    </source>
</evidence>
<evidence type="ECO:0000313" key="4">
    <source>
        <dbReference type="EMBL" id="TDL14338.1"/>
    </source>
</evidence>
<dbReference type="GO" id="GO:0006351">
    <property type="term" value="P:DNA-templated transcription"/>
    <property type="evidence" value="ECO:0007669"/>
    <property type="project" value="InterPro"/>
</dbReference>
<dbReference type="Proteomes" id="UP000294933">
    <property type="component" value="Unassembled WGS sequence"/>
</dbReference>
<feature type="non-terminal residue" evidence="4">
    <location>
        <position position="1"/>
    </location>
</feature>
<gene>
    <name evidence="4" type="ORF">BD410DRAFT_695739</name>
</gene>
<reference evidence="4 5" key="1">
    <citation type="submission" date="2018-06" db="EMBL/GenBank/DDBJ databases">
        <title>A transcriptomic atlas of mushroom development highlights an independent origin of complex multicellularity.</title>
        <authorList>
            <consortium name="DOE Joint Genome Institute"/>
            <person name="Krizsan K."/>
            <person name="Almasi E."/>
            <person name="Merenyi Z."/>
            <person name="Sahu N."/>
            <person name="Viragh M."/>
            <person name="Koszo T."/>
            <person name="Mondo S."/>
            <person name="Kiss B."/>
            <person name="Balint B."/>
            <person name="Kues U."/>
            <person name="Barry K."/>
            <person name="Hegedus J.C."/>
            <person name="Henrissat B."/>
            <person name="Johnson J."/>
            <person name="Lipzen A."/>
            <person name="Ohm R."/>
            <person name="Nagy I."/>
            <person name="Pangilinan J."/>
            <person name="Yan J."/>
            <person name="Xiong Y."/>
            <person name="Grigoriev I.V."/>
            <person name="Hibbett D.S."/>
            <person name="Nagy L.G."/>
        </authorList>
    </citation>
    <scope>NUCLEOTIDE SEQUENCE [LARGE SCALE GENOMIC DNA]</scope>
    <source>
        <strain evidence="4 5">SZMC22713</strain>
    </source>
</reference>
<evidence type="ECO:0000313" key="5">
    <source>
        <dbReference type="Proteomes" id="UP000294933"/>
    </source>
</evidence>
<dbReference type="AlphaFoldDB" id="A0A4Y7PH29"/>
<dbReference type="Pfam" id="PF04990">
    <property type="entry name" value="RNA_pol_Rpb1_7"/>
    <property type="match status" value="1"/>
</dbReference>
<dbReference type="VEuPathDB" id="FungiDB:BD410DRAFT_695739"/>
<evidence type="ECO:0000259" key="3">
    <source>
        <dbReference type="Pfam" id="PF04998"/>
    </source>
</evidence>
<dbReference type="EC" id="2.7.7.6" evidence="1"/>